<dbReference type="Proteomes" id="UP000594260">
    <property type="component" value="Unplaced"/>
</dbReference>
<keyword evidence="2 6" id="KW-0479">Metal-binding</keyword>
<name>A0A7M7MCM8_VARDE</name>
<dbReference type="PROSITE" id="PS50002">
    <property type="entry name" value="SH3"/>
    <property type="match status" value="1"/>
</dbReference>
<evidence type="ECO:0000256" key="5">
    <source>
        <dbReference type="ARBA" id="ARBA00023038"/>
    </source>
</evidence>
<evidence type="ECO:0008006" key="12">
    <source>
        <dbReference type="Google" id="ProtNLM"/>
    </source>
</evidence>
<dbReference type="GO" id="GO:0051015">
    <property type="term" value="F:actin filament binding"/>
    <property type="evidence" value="ECO:0007669"/>
    <property type="project" value="TreeGrafter"/>
</dbReference>
<dbReference type="PROSITE" id="PS50023">
    <property type="entry name" value="LIM_DOMAIN_2"/>
    <property type="match status" value="1"/>
</dbReference>
<protein>
    <recommendedName>
        <fullName evidence="12">SH3 domain-containing protein</fullName>
    </recommendedName>
</protein>
<dbReference type="InterPro" id="IPR000900">
    <property type="entry name" value="Nebulin_repeat"/>
</dbReference>
<keyword evidence="4 6" id="KW-0862">Zinc</keyword>
<dbReference type="OrthoDB" id="191061at2759"/>
<dbReference type="Pfam" id="PF00412">
    <property type="entry name" value="LIM"/>
    <property type="match status" value="1"/>
</dbReference>
<evidence type="ECO:0000256" key="1">
    <source>
        <dbReference type="ARBA" id="ARBA00022443"/>
    </source>
</evidence>
<dbReference type="PANTHER" id="PTHR46218">
    <property type="entry name" value="LASP"/>
    <property type="match status" value="1"/>
</dbReference>
<reference evidence="10" key="1">
    <citation type="submission" date="2021-01" db="UniProtKB">
        <authorList>
            <consortium name="EnsemblMetazoa"/>
        </authorList>
    </citation>
    <scope>IDENTIFICATION</scope>
</reference>
<evidence type="ECO:0000256" key="6">
    <source>
        <dbReference type="PROSITE-ProRule" id="PRU00125"/>
    </source>
</evidence>
<dbReference type="AlphaFoldDB" id="A0A7M7MCM8"/>
<dbReference type="GO" id="GO:0005737">
    <property type="term" value="C:cytoplasm"/>
    <property type="evidence" value="ECO:0007669"/>
    <property type="project" value="UniProtKB-ARBA"/>
</dbReference>
<dbReference type="Pfam" id="PF14604">
    <property type="entry name" value="SH3_9"/>
    <property type="match status" value="1"/>
</dbReference>
<dbReference type="Pfam" id="PF00880">
    <property type="entry name" value="Nebulin"/>
    <property type="match status" value="1"/>
</dbReference>
<dbReference type="RefSeq" id="XP_022666515.1">
    <property type="nucleotide sequence ID" value="XM_022810780.1"/>
</dbReference>
<organism evidence="10 11">
    <name type="scientific">Varroa destructor</name>
    <name type="common">Honeybee mite</name>
    <dbReference type="NCBI Taxonomy" id="109461"/>
    <lineage>
        <taxon>Eukaryota</taxon>
        <taxon>Metazoa</taxon>
        <taxon>Ecdysozoa</taxon>
        <taxon>Arthropoda</taxon>
        <taxon>Chelicerata</taxon>
        <taxon>Arachnida</taxon>
        <taxon>Acari</taxon>
        <taxon>Parasitiformes</taxon>
        <taxon>Mesostigmata</taxon>
        <taxon>Gamasina</taxon>
        <taxon>Dermanyssoidea</taxon>
        <taxon>Varroidae</taxon>
        <taxon>Varroa</taxon>
    </lineage>
</organism>
<dbReference type="InterPro" id="IPR036028">
    <property type="entry name" value="SH3-like_dom_sf"/>
</dbReference>
<dbReference type="Gene3D" id="2.30.30.40">
    <property type="entry name" value="SH3 Domains"/>
    <property type="match status" value="1"/>
</dbReference>
<dbReference type="OMA" id="YHEDFDK"/>
<evidence type="ECO:0000256" key="4">
    <source>
        <dbReference type="ARBA" id="ARBA00022833"/>
    </source>
</evidence>
<proteinExistence type="predicted"/>
<accession>A0A7M7MCM8</accession>
<dbReference type="InterPro" id="IPR001452">
    <property type="entry name" value="SH3_domain"/>
</dbReference>
<evidence type="ECO:0000256" key="3">
    <source>
        <dbReference type="ARBA" id="ARBA00022737"/>
    </source>
</evidence>
<evidence type="ECO:0000256" key="2">
    <source>
        <dbReference type="ARBA" id="ARBA00022723"/>
    </source>
</evidence>
<dbReference type="PANTHER" id="PTHR46218:SF4">
    <property type="entry name" value="LIM AND SH3 DOMAIN PROTEIN LASP"/>
    <property type="match status" value="1"/>
</dbReference>
<evidence type="ECO:0000259" key="9">
    <source>
        <dbReference type="PROSITE" id="PS50023"/>
    </source>
</evidence>
<dbReference type="InParanoid" id="A0A7M7MCM8"/>
<dbReference type="InterPro" id="IPR051759">
    <property type="entry name" value="LIM-SH3_domain_protein"/>
</dbReference>
<evidence type="ECO:0000313" key="11">
    <source>
        <dbReference type="Proteomes" id="UP000594260"/>
    </source>
</evidence>
<keyword evidence="11" id="KW-1185">Reference proteome</keyword>
<dbReference type="SMART" id="SM00227">
    <property type="entry name" value="NEBU"/>
    <property type="match status" value="2"/>
</dbReference>
<dbReference type="EnsemblMetazoa" id="XM_022810780">
    <property type="protein sequence ID" value="XP_022666515"/>
    <property type="gene ID" value="LOC111252603"/>
</dbReference>
<dbReference type="SUPFAM" id="SSF50044">
    <property type="entry name" value="SH3-domain"/>
    <property type="match status" value="1"/>
</dbReference>
<sequence length="331" mass="37129">MKERSFKKGEAFRALFDKVSGKRAGKYKNDIAEDRTVYPTEQLRVLNERYHKSCFRCSACGLLLTLRTYISRESVPFCQAHAPPLRSSAIVDTPVMQVAAKSQQLVSQFHYQKDLEEVIRGHALSVVDDIETMRVKKMGKLISDVSYTGILRRKKNMEEKRETTELVKRQSSSSFGTTALLYNAFNGRPVTLSNIEPNQEIGSIADFEPYYDEDEKPIYTLTRYVSGSSSNCWRNLIYHSNGSNTCGARSVDSSTPESDGSSLLPSRPTCVSTGRVYRAVYAYDAQDPEEVSFDEGDLLIGCTTIQSGWTTCTVQRTGRRGLAPAIYIKPV</sequence>
<keyword evidence="1 7" id="KW-0728">SH3 domain</keyword>
<dbReference type="SMART" id="SM00132">
    <property type="entry name" value="LIM"/>
    <property type="match status" value="1"/>
</dbReference>
<dbReference type="Gene3D" id="2.10.110.10">
    <property type="entry name" value="Cysteine Rich Protein"/>
    <property type="match status" value="1"/>
</dbReference>
<keyword evidence="5 6" id="KW-0440">LIM domain</keyword>
<evidence type="ECO:0000256" key="7">
    <source>
        <dbReference type="PROSITE-ProRule" id="PRU00192"/>
    </source>
</evidence>
<dbReference type="InterPro" id="IPR001781">
    <property type="entry name" value="Znf_LIM"/>
</dbReference>
<feature type="domain" description="SH3" evidence="8">
    <location>
        <begin position="272"/>
        <end position="331"/>
    </location>
</feature>
<dbReference type="PROSITE" id="PS51216">
    <property type="entry name" value="NEBULIN"/>
    <property type="match status" value="1"/>
</dbReference>
<dbReference type="SMART" id="SM00326">
    <property type="entry name" value="SH3"/>
    <property type="match status" value="1"/>
</dbReference>
<dbReference type="GO" id="GO:0005925">
    <property type="term" value="C:focal adhesion"/>
    <property type="evidence" value="ECO:0007669"/>
    <property type="project" value="TreeGrafter"/>
</dbReference>
<feature type="domain" description="LIM zinc-binding" evidence="9">
    <location>
        <begin position="28"/>
        <end position="88"/>
    </location>
</feature>
<evidence type="ECO:0000313" key="10">
    <source>
        <dbReference type="EnsemblMetazoa" id="XP_022666515"/>
    </source>
</evidence>
<keyword evidence="3" id="KW-0677">Repeat</keyword>
<dbReference type="GO" id="GO:0046872">
    <property type="term" value="F:metal ion binding"/>
    <property type="evidence" value="ECO:0007669"/>
    <property type="project" value="UniProtKB-KW"/>
</dbReference>
<evidence type="ECO:0000259" key="8">
    <source>
        <dbReference type="PROSITE" id="PS50002"/>
    </source>
</evidence>
<dbReference type="KEGG" id="vde:111252603"/>
<dbReference type="GeneID" id="111252603"/>